<reference evidence="1 2" key="1">
    <citation type="submission" date="2018-05" db="EMBL/GenBank/DDBJ databases">
        <title>Genomic Encyclopedia of Type Strains, Phase IV (KMG-IV): sequencing the most valuable type-strain genomes for metagenomic binning, comparative biology and taxonomic classification.</title>
        <authorList>
            <person name="Goeker M."/>
        </authorList>
    </citation>
    <scope>NUCLEOTIDE SEQUENCE [LARGE SCALE GENOMIC DNA]</scope>
    <source>
        <strain evidence="1 2">DSM 28556</strain>
    </source>
</reference>
<dbReference type="Pfam" id="PF00300">
    <property type="entry name" value="His_Phos_1"/>
    <property type="match status" value="1"/>
</dbReference>
<evidence type="ECO:0000313" key="1">
    <source>
        <dbReference type="EMBL" id="PXW80417.1"/>
    </source>
</evidence>
<dbReference type="AlphaFoldDB" id="A0A2V3VF98"/>
<dbReference type="GO" id="GO:0005737">
    <property type="term" value="C:cytoplasm"/>
    <property type="evidence" value="ECO:0007669"/>
    <property type="project" value="TreeGrafter"/>
</dbReference>
<dbReference type="SMART" id="SM00855">
    <property type="entry name" value="PGAM"/>
    <property type="match status" value="1"/>
</dbReference>
<dbReference type="GO" id="GO:0016791">
    <property type="term" value="F:phosphatase activity"/>
    <property type="evidence" value="ECO:0007669"/>
    <property type="project" value="TreeGrafter"/>
</dbReference>
<keyword evidence="2" id="KW-1185">Reference proteome</keyword>
<dbReference type="InterPro" id="IPR013078">
    <property type="entry name" value="His_Pase_superF_clade-1"/>
</dbReference>
<protein>
    <submittedName>
        <fullName evidence="1">2,3-bisphosphoglycerate-dependent phosphoglycerate mutase</fullName>
    </submittedName>
</protein>
<gene>
    <name evidence="1" type="ORF">DFR56_12833</name>
</gene>
<dbReference type="PANTHER" id="PTHR48100:SF1">
    <property type="entry name" value="HISTIDINE PHOSPHATASE FAMILY PROTEIN-RELATED"/>
    <property type="match status" value="1"/>
</dbReference>
<dbReference type="SUPFAM" id="SSF53254">
    <property type="entry name" value="Phosphoglycerate mutase-like"/>
    <property type="match status" value="1"/>
</dbReference>
<dbReference type="PANTHER" id="PTHR48100">
    <property type="entry name" value="BROAD-SPECIFICITY PHOSPHATASE YOR283W-RELATED"/>
    <property type="match status" value="1"/>
</dbReference>
<proteinExistence type="predicted"/>
<accession>A0A2V3VF98</accession>
<dbReference type="EMBL" id="QJJQ01000028">
    <property type="protein sequence ID" value="PXW80417.1"/>
    <property type="molecule type" value="Genomic_DNA"/>
</dbReference>
<comment type="caution">
    <text evidence="1">The sequence shown here is derived from an EMBL/GenBank/DDBJ whole genome shotgun (WGS) entry which is preliminary data.</text>
</comment>
<sequence length="181" mass="20828">MDKNIYLIRHCEADGQSADALLTEKGIIQANKLSDFLSPLAIDRIIASPFLRAVQSIEPYAKKQNVEIELDHRLSERILSSISLTDWMEKLAETYRDMDVTYVGGESSKEAMKRIVKVIDEVVASDVENTILVTHGNILSLCLRNYDKNVGFEQWKSFSNPDVFLMKISQNKFHYKRIWEE</sequence>
<dbReference type="Proteomes" id="UP000247978">
    <property type="component" value="Unassembled WGS sequence"/>
</dbReference>
<dbReference type="OrthoDB" id="512570at2"/>
<organism evidence="1 2">
    <name type="scientific">Pseudogracilibacillus auburnensis</name>
    <dbReference type="NCBI Taxonomy" id="1494959"/>
    <lineage>
        <taxon>Bacteria</taxon>
        <taxon>Bacillati</taxon>
        <taxon>Bacillota</taxon>
        <taxon>Bacilli</taxon>
        <taxon>Bacillales</taxon>
        <taxon>Bacillaceae</taxon>
        <taxon>Pseudogracilibacillus</taxon>
    </lineage>
</organism>
<dbReference type="InterPro" id="IPR050275">
    <property type="entry name" value="PGM_Phosphatase"/>
</dbReference>
<dbReference type="InterPro" id="IPR029033">
    <property type="entry name" value="His_PPase_superfam"/>
</dbReference>
<evidence type="ECO:0000313" key="2">
    <source>
        <dbReference type="Proteomes" id="UP000247978"/>
    </source>
</evidence>
<dbReference type="RefSeq" id="WP_110397633.1">
    <property type="nucleotide sequence ID" value="NZ_JBHUHB010000001.1"/>
</dbReference>
<dbReference type="CDD" id="cd07067">
    <property type="entry name" value="HP_PGM_like"/>
    <property type="match status" value="1"/>
</dbReference>
<dbReference type="Gene3D" id="3.40.50.1240">
    <property type="entry name" value="Phosphoglycerate mutase-like"/>
    <property type="match status" value="1"/>
</dbReference>
<name>A0A2V3VF98_9BACI</name>